<dbReference type="PANTHER" id="PTHR39156:SF2">
    <property type="entry name" value="DNA PRIMASE (BACTERIAL TYPE) AND SMALL PRIMASE-LIKE PROTEINS"/>
    <property type="match status" value="1"/>
</dbReference>
<keyword evidence="3" id="KW-1185">Reference proteome</keyword>
<dbReference type="PANTHER" id="PTHR39156">
    <property type="entry name" value="RIBONUCLEASE M5"/>
    <property type="match status" value="1"/>
</dbReference>
<comment type="caution">
    <text evidence="2">The sequence shown here is derived from an EMBL/GenBank/DDBJ whole genome shotgun (WGS) entry which is preliminary data.</text>
</comment>
<dbReference type="GO" id="GO:0043822">
    <property type="term" value="F:ribonuclease M5 activity"/>
    <property type="evidence" value="ECO:0007669"/>
    <property type="project" value="TreeGrafter"/>
</dbReference>
<dbReference type="Pfam" id="PF01751">
    <property type="entry name" value="Toprim"/>
    <property type="match status" value="1"/>
</dbReference>
<reference evidence="2" key="2">
    <citation type="submission" date="2023-03" db="EMBL/GenBank/DDBJ databases">
        <authorList>
            <person name="Zhang Z."/>
        </authorList>
    </citation>
    <scope>NUCLEOTIDE SEQUENCE</scope>
    <source>
        <strain evidence="2">DSA</strain>
    </source>
</reference>
<dbReference type="RefSeq" id="WP_304541760.1">
    <property type="nucleotide sequence ID" value="NZ_JARPTC010000007.1"/>
</dbReference>
<dbReference type="Gene3D" id="3.40.1360.10">
    <property type="match status" value="1"/>
</dbReference>
<gene>
    <name evidence="2" type="ORF">P6N53_05520</name>
</gene>
<sequence>MGKVIIVEGKTDGERLRQVLAEQVDIVVTYGTLGYQRLNELIDKLQDADVYILTDADESGEKLRRQLKKEFPNATHLYALREFGQVANTPLKHLSEIFQEAKFLVKQS</sequence>
<reference evidence="2" key="1">
    <citation type="journal article" date="2023" name="J. Hazard. Mater.">
        <title>Anaerobic biodegradation of pyrene and benzo[a]pyrene by a new sulfate-reducing Desulforamulus aquiferis strain DSA.</title>
        <authorList>
            <person name="Zhang Z."/>
            <person name="Sun J."/>
            <person name="Gong X."/>
            <person name="Wang C."/>
            <person name="Wang H."/>
        </authorList>
    </citation>
    <scope>NUCLEOTIDE SEQUENCE</scope>
    <source>
        <strain evidence="2">DSA</strain>
    </source>
</reference>
<dbReference type="SUPFAM" id="SSF110455">
    <property type="entry name" value="Toprim domain"/>
    <property type="match status" value="1"/>
</dbReference>
<dbReference type="InterPro" id="IPR006171">
    <property type="entry name" value="TOPRIM_dom"/>
</dbReference>
<feature type="domain" description="Toprim" evidence="1">
    <location>
        <begin position="2"/>
        <end position="86"/>
    </location>
</feature>
<dbReference type="PROSITE" id="PS50880">
    <property type="entry name" value="TOPRIM"/>
    <property type="match status" value="1"/>
</dbReference>
<dbReference type="GO" id="GO:0006364">
    <property type="term" value="P:rRNA processing"/>
    <property type="evidence" value="ECO:0007669"/>
    <property type="project" value="TreeGrafter"/>
</dbReference>
<evidence type="ECO:0000313" key="2">
    <source>
        <dbReference type="EMBL" id="MDO7786681.1"/>
    </source>
</evidence>
<evidence type="ECO:0000313" key="3">
    <source>
        <dbReference type="Proteomes" id="UP001172911"/>
    </source>
</evidence>
<proteinExistence type="predicted"/>
<dbReference type="InterPro" id="IPR034141">
    <property type="entry name" value="TOPRIM_RNase_M5-like"/>
</dbReference>
<protein>
    <submittedName>
        <fullName evidence="2">Toprim domain-containing protein</fullName>
    </submittedName>
</protein>
<dbReference type="EMBL" id="JARPTC010000007">
    <property type="protein sequence ID" value="MDO7786681.1"/>
    <property type="molecule type" value="Genomic_DNA"/>
</dbReference>
<evidence type="ECO:0000259" key="1">
    <source>
        <dbReference type="PROSITE" id="PS50880"/>
    </source>
</evidence>
<accession>A0AAW7ZC47</accession>
<dbReference type="CDD" id="cd01027">
    <property type="entry name" value="TOPRIM_RNase_M5_like"/>
    <property type="match status" value="1"/>
</dbReference>
<dbReference type="AlphaFoldDB" id="A0AAW7ZC47"/>
<dbReference type="Proteomes" id="UP001172911">
    <property type="component" value="Unassembled WGS sequence"/>
</dbReference>
<organism evidence="2 3">
    <name type="scientific">Desulforamulus aquiferis</name>
    <dbReference type="NCBI Taxonomy" id="1397668"/>
    <lineage>
        <taxon>Bacteria</taxon>
        <taxon>Bacillati</taxon>
        <taxon>Bacillota</taxon>
        <taxon>Clostridia</taxon>
        <taxon>Eubacteriales</taxon>
        <taxon>Peptococcaceae</taxon>
        <taxon>Desulforamulus</taxon>
    </lineage>
</organism>
<name>A0AAW7ZC47_9FIRM</name>
<dbReference type="SMART" id="SM00493">
    <property type="entry name" value="TOPRIM"/>
    <property type="match status" value="1"/>
</dbReference>